<protein>
    <submittedName>
        <fullName evidence="2">3-hydroxypropanoate dehydrogenase</fullName>
        <ecNumber evidence="2">1.1.1.-</ecNumber>
    </submittedName>
</protein>
<dbReference type="EMBL" id="JAUSVU010000013">
    <property type="protein sequence ID" value="MDQ0534723.1"/>
    <property type="molecule type" value="Genomic_DNA"/>
</dbReference>
<dbReference type="InterPro" id="IPR029479">
    <property type="entry name" value="Nitroreductase"/>
</dbReference>
<dbReference type="Gene3D" id="3.40.109.10">
    <property type="entry name" value="NADH Oxidase"/>
    <property type="match status" value="1"/>
</dbReference>
<keyword evidence="3" id="KW-1185">Reference proteome</keyword>
<reference evidence="2 3" key="1">
    <citation type="submission" date="2023-07" db="EMBL/GenBank/DDBJ databases">
        <title>Genomic Encyclopedia of Type Strains, Phase IV (KMG-IV): sequencing the most valuable type-strain genomes for metagenomic binning, comparative biology and taxonomic classification.</title>
        <authorList>
            <person name="Goeker M."/>
        </authorList>
    </citation>
    <scope>NUCLEOTIDE SEQUENCE [LARGE SCALE GENOMIC DNA]</scope>
    <source>
        <strain evidence="2 3">DSM 19922</strain>
    </source>
</reference>
<dbReference type="Pfam" id="PF00881">
    <property type="entry name" value="Nitroreductase"/>
    <property type="match status" value="1"/>
</dbReference>
<dbReference type="PANTHER" id="PTHR43543:SF1">
    <property type="entry name" value="MALONIC SEMIALDEHYDE REDUCTASE RUTE-RELATED"/>
    <property type="match status" value="1"/>
</dbReference>
<feature type="domain" description="Nitroreductase" evidence="1">
    <location>
        <begin position="37"/>
        <end position="192"/>
    </location>
</feature>
<evidence type="ECO:0000313" key="2">
    <source>
        <dbReference type="EMBL" id="MDQ0534723.1"/>
    </source>
</evidence>
<name>A0ABU0MNE0_9PROT</name>
<proteinExistence type="predicted"/>
<accession>A0ABU0MNE0</accession>
<dbReference type="NCBIfam" id="NF003768">
    <property type="entry name" value="PRK05365.1"/>
    <property type="match status" value="1"/>
</dbReference>
<dbReference type="InterPro" id="IPR000415">
    <property type="entry name" value="Nitroreductase-like"/>
</dbReference>
<dbReference type="EC" id="1.1.1.-" evidence="2"/>
<dbReference type="PANTHER" id="PTHR43543">
    <property type="entry name" value="MALONIC SEMIALDEHYDE REDUCTASE RUTE-RELATED"/>
    <property type="match status" value="1"/>
</dbReference>
<sequence length="214" mass="23200">MPDTHVATPDPMLDPVADPADELALALAADRLFLSARTPQSWSDRPVPVETLHRLYRLVRQAPTAFNGSPARFVFLSSPEAKERLRPALSRGNHAKLKAGAIAIVAYDRRFFEHLPFLSPHYDPSPMFVDEPSLAETTAFRNGTLQAGYLILAARLLGLDAGPMSGFDAAAVDAEFFADGRLRTNLLVALGHADGTPPRPRAPRLDVSQAVAVL</sequence>
<dbReference type="InterPro" id="IPR050461">
    <property type="entry name" value="Nitroreductase_HadB/RutE"/>
</dbReference>
<dbReference type="GO" id="GO:0016491">
    <property type="term" value="F:oxidoreductase activity"/>
    <property type="evidence" value="ECO:0007669"/>
    <property type="project" value="UniProtKB-KW"/>
</dbReference>
<keyword evidence="2" id="KW-0560">Oxidoreductase</keyword>
<dbReference type="RefSeq" id="WP_209983819.1">
    <property type="nucleotide sequence ID" value="NZ_JAGINO010000012.1"/>
</dbReference>
<comment type="caution">
    <text evidence="2">The sequence shown here is derived from an EMBL/GenBank/DDBJ whole genome shotgun (WGS) entry which is preliminary data.</text>
</comment>
<evidence type="ECO:0000259" key="1">
    <source>
        <dbReference type="Pfam" id="PF00881"/>
    </source>
</evidence>
<organism evidence="2 3">
    <name type="scientific">Azospirillum picis</name>
    <dbReference type="NCBI Taxonomy" id="488438"/>
    <lineage>
        <taxon>Bacteria</taxon>
        <taxon>Pseudomonadati</taxon>
        <taxon>Pseudomonadota</taxon>
        <taxon>Alphaproteobacteria</taxon>
        <taxon>Rhodospirillales</taxon>
        <taxon>Azospirillaceae</taxon>
        <taxon>Azospirillum</taxon>
    </lineage>
</organism>
<dbReference type="Proteomes" id="UP001244552">
    <property type="component" value="Unassembled WGS sequence"/>
</dbReference>
<evidence type="ECO:0000313" key="3">
    <source>
        <dbReference type="Proteomes" id="UP001244552"/>
    </source>
</evidence>
<dbReference type="SUPFAM" id="SSF55469">
    <property type="entry name" value="FMN-dependent nitroreductase-like"/>
    <property type="match status" value="1"/>
</dbReference>
<gene>
    <name evidence="2" type="ORF">QO018_003600</name>
</gene>